<evidence type="ECO:0000313" key="4">
    <source>
        <dbReference type="Proteomes" id="UP000076727"/>
    </source>
</evidence>
<reference evidence="3 4" key="1">
    <citation type="journal article" date="2016" name="Mol. Biol. Evol.">
        <title>Comparative Genomics of Early-Diverging Mushroom-Forming Fungi Provides Insights into the Origins of Lignocellulose Decay Capabilities.</title>
        <authorList>
            <person name="Nagy L.G."/>
            <person name="Riley R."/>
            <person name="Tritt A."/>
            <person name="Adam C."/>
            <person name="Daum C."/>
            <person name="Floudas D."/>
            <person name="Sun H."/>
            <person name="Yadav J.S."/>
            <person name="Pangilinan J."/>
            <person name="Larsson K.H."/>
            <person name="Matsuura K."/>
            <person name="Barry K."/>
            <person name="Labutti K."/>
            <person name="Kuo R."/>
            <person name="Ohm R.A."/>
            <person name="Bhattacharya S.S."/>
            <person name="Shirouzu T."/>
            <person name="Yoshinaga Y."/>
            <person name="Martin F.M."/>
            <person name="Grigoriev I.V."/>
            <person name="Hibbett D.S."/>
        </authorList>
    </citation>
    <scope>NUCLEOTIDE SEQUENCE [LARGE SCALE GENOMIC DNA]</scope>
    <source>
        <strain evidence="3 4">L-15889</strain>
    </source>
</reference>
<keyword evidence="1" id="KW-0732">Signal</keyword>
<dbReference type="Pfam" id="PF01636">
    <property type="entry name" value="APH"/>
    <property type="match status" value="1"/>
</dbReference>
<dbReference type="OrthoDB" id="10426813at2759"/>
<dbReference type="EMBL" id="KV429047">
    <property type="protein sequence ID" value="KZT71198.1"/>
    <property type="molecule type" value="Genomic_DNA"/>
</dbReference>
<dbReference type="InterPro" id="IPR011009">
    <property type="entry name" value="Kinase-like_dom_sf"/>
</dbReference>
<evidence type="ECO:0000259" key="2">
    <source>
        <dbReference type="Pfam" id="PF01636"/>
    </source>
</evidence>
<proteinExistence type="predicted"/>
<dbReference type="Proteomes" id="UP000076727">
    <property type="component" value="Unassembled WGS sequence"/>
</dbReference>
<accession>A0A165RV81</accession>
<dbReference type="AlphaFoldDB" id="A0A165RV81"/>
<organism evidence="3 4">
    <name type="scientific">Daedalea quercina L-15889</name>
    <dbReference type="NCBI Taxonomy" id="1314783"/>
    <lineage>
        <taxon>Eukaryota</taxon>
        <taxon>Fungi</taxon>
        <taxon>Dikarya</taxon>
        <taxon>Basidiomycota</taxon>
        <taxon>Agaricomycotina</taxon>
        <taxon>Agaricomycetes</taxon>
        <taxon>Polyporales</taxon>
        <taxon>Fomitopsis</taxon>
    </lineage>
</organism>
<name>A0A165RV81_9APHY</name>
<dbReference type="InterPro" id="IPR002575">
    <property type="entry name" value="Aminoglycoside_PTrfase"/>
</dbReference>
<evidence type="ECO:0000313" key="3">
    <source>
        <dbReference type="EMBL" id="KZT71198.1"/>
    </source>
</evidence>
<feature type="domain" description="Aminoglycoside phosphotransferase" evidence="2">
    <location>
        <begin position="126"/>
        <end position="201"/>
    </location>
</feature>
<protein>
    <recommendedName>
        <fullName evidence="2">Aminoglycoside phosphotransferase domain-containing protein</fullName>
    </recommendedName>
</protein>
<sequence>MRFSVTLVSFVFLFCTVLVWAAPVLILYSPYDYDGSLLPSRSLDIRGTGHSRQSGQYVLKLNGQKILVQPNSAQGAHGVVYRVVDGHYAGAFAKALVSEQEIAATKAAGALLVDGSDDHKQRWAVIRASPGKRLDQTSAYHRVHADRTQCNALLDHAADVATREIMAVHSRTRWLHQDPSIDNILFDDGVAHAYLIDWGCTSQPSRVDERQVRAHVRSALAQSGICPKGPRDVNVAPFHCPAPVTLKYPPKPA</sequence>
<feature type="signal peptide" evidence="1">
    <location>
        <begin position="1"/>
        <end position="21"/>
    </location>
</feature>
<gene>
    <name evidence="3" type="ORF">DAEQUDRAFT_736992</name>
</gene>
<keyword evidence="4" id="KW-1185">Reference proteome</keyword>
<dbReference type="SUPFAM" id="SSF56112">
    <property type="entry name" value="Protein kinase-like (PK-like)"/>
    <property type="match status" value="1"/>
</dbReference>
<evidence type="ECO:0000256" key="1">
    <source>
        <dbReference type="SAM" id="SignalP"/>
    </source>
</evidence>
<feature type="chain" id="PRO_5007866048" description="Aminoglycoside phosphotransferase domain-containing protein" evidence="1">
    <location>
        <begin position="22"/>
        <end position="253"/>
    </location>
</feature>